<comment type="pathway">
    <text evidence="3">Amino-acid biosynthesis; L-methionine biosynthesis via de novo pathway; L-homoserine from L-aspartate: step 3/3.</text>
</comment>
<evidence type="ECO:0000256" key="6">
    <source>
        <dbReference type="ARBA" id="ARBA00022605"/>
    </source>
</evidence>
<reference evidence="18" key="1">
    <citation type="journal article" date="2019" name="Int. J. Syst. Evol. Microbiol.">
        <title>The Global Catalogue of Microorganisms (GCM) 10K type strain sequencing project: providing services to taxonomists for standard genome sequencing and annotation.</title>
        <authorList>
            <consortium name="The Broad Institute Genomics Platform"/>
            <consortium name="The Broad Institute Genome Sequencing Center for Infectious Disease"/>
            <person name="Wu L."/>
            <person name="Ma J."/>
        </authorList>
    </citation>
    <scope>NUCLEOTIDE SEQUENCE [LARGE SCALE GENOMIC DNA]</scope>
    <source>
        <strain evidence="18">CGMCC 1.15905</strain>
    </source>
</reference>
<evidence type="ECO:0000256" key="2">
    <source>
        <dbReference type="ARBA" id="ARBA00005056"/>
    </source>
</evidence>
<dbReference type="InterPro" id="IPR011147">
    <property type="entry name" value="Bifunc_Aspkin/hSer_DH"/>
</dbReference>
<evidence type="ECO:0000259" key="15">
    <source>
        <dbReference type="Pfam" id="PF00742"/>
    </source>
</evidence>
<name>A0ABQ1HQ30_9GAMM</name>
<dbReference type="InterPro" id="IPR019811">
    <property type="entry name" value="HDH_CS"/>
</dbReference>
<keyword evidence="9 13" id="KW-0560">Oxidoreductase</keyword>
<dbReference type="PIRSF" id="PIRSF036497">
    <property type="entry name" value="HDH_short"/>
    <property type="match status" value="1"/>
</dbReference>
<dbReference type="InterPro" id="IPR022697">
    <property type="entry name" value="HDH_short"/>
</dbReference>
<comment type="pathway">
    <text evidence="2">Amino-acid biosynthesis; L-threonine biosynthesis; L-threonine from L-aspartate: step 3/5.</text>
</comment>
<keyword evidence="18" id="KW-1185">Reference proteome</keyword>
<proteinExistence type="inferred from homology"/>
<dbReference type="EC" id="1.1.1.3" evidence="5 13"/>
<dbReference type="InterPro" id="IPR005106">
    <property type="entry name" value="Asp/hSer_DH_NAD-bd"/>
</dbReference>
<evidence type="ECO:0000256" key="9">
    <source>
        <dbReference type="ARBA" id="ARBA00023002"/>
    </source>
</evidence>
<evidence type="ECO:0000256" key="3">
    <source>
        <dbReference type="ARBA" id="ARBA00005062"/>
    </source>
</evidence>
<comment type="similarity">
    <text evidence="4 13 14">Belongs to the homoserine dehydrogenase family.</text>
</comment>
<keyword evidence="10 13" id="KW-0486">Methionine biosynthesis</keyword>
<keyword evidence="7 13" id="KW-0791">Threonine biosynthesis</keyword>
<evidence type="ECO:0000313" key="17">
    <source>
        <dbReference type="EMBL" id="GGA85852.1"/>
    </source>
</evidence>
<dbReference type="InterPro" id="IPR001342">
    <property type="entry name" value="HDH_cat"/>
</dbReference>
<feature type="domain" description="Homoserine dehydrogenase catalytic" evidence="15">
    <location>
        <begin position="160"/>
        <end position="355"/>
    </location>
</feature>
<dbReference type="PANTHER" id="PTHR43070:SF5">
    <property type="entry name" value="HOMOSERINE DEHYDROGENASE"/>
    <property type="match status" value="1"/>
</dbReference>
<sequence length="360" mass="37344">MSAFLDLLPDRPRRLAVLGAGTVGRALLPRLAALEPTLSLCLLATSRWRCADPEGLPAGAALAAIALAQAGPDAAPDTVQAHDGSGDLPAWFGPGDVLVDATASEALAARHARWLQRGLRVVTANKLGVGGPLIRHQQVRRQVENGAWYGDAATVGAGLPLLRCVRDLRAGGDRVSALAGVLSGTLAWLFDGYDGSTPFSARVREAVALGYAEPDPRVDLSGEDVRRKLLILARAAGQPLDAGDVQVESLLTPALLGARDAASTDAALVSLDHALSVRARDAAARGNVLRYVARLDGAHARIGLESLPLGHALAQGGACDNRVAIWSCRYDQRPLVIQGPGAGAGVTAAALLDDIRRATT</sequence>
<dbReference type="PROSITE" id="PS01042">
    <property type="entry name" value="HOMOSER_DHGENASE"/>
    <property type="match status" value="1"/>
</dbReference>
<evidence type="ECO:0000256" key="12">
    <source>
        <dbReference type="ARBA" id="ARBA00049031"/>
    </source>
</evidence>
<dbReference type="RefSeq" id="WP_188664969.1">
    <property type="nucleotide sequence ID" value="NZ_BMKC01000003.1"/>
</dbReference>
<evidence type="ECO:0000256" key="4">
    <source>
        <dbReference type="ARBA" id="ARBA00006753"/>
    </source>
</evidence>
<comment type="catalytic activity">
    <reaction evidence="11">
        <text>L-homoserine + NADP(+) = L-aspartate 4-semialdehyde + NADPH + H(+)</text>
        <dbReference type="Rhea" id="RHEA:15761"/>
        <dbReference type="ChEBI" id="CHEBI:15378"/>
        <dbReference type="ChEBI" id="CHEBI:57476"/>
        <dbReference type="ChEBI" id="CHEBI:57783"/>
        <dbReference type="ChEBI" id="CHEBI:58349"/>
        <dbReference type="ChEBI" id="CHEBI:537519"/>
        <dbReference type="EC" id="1.1.1.3"/>
    </reaction>
    <physiologicalReaction direction="right-to-left" evidence="11">
        <dbReference type="Rhea" id="RHEA:15763"/>
    </physiologicalReaction>
</comment>
<evidence type="ECO:0000256" key="13">
    <source>
        <dbReference type="PIRNR" id="PIRNR036497"/>
    </source>
</evidence>
<dbReference type="Proteomes" id="UP000623419">
    <property type="component" value="Unassembled WGS sequence"/>
</dbReference>
<feature type="domain" description="Aspartate/homoserine dehydrogenase NAD-binding" evidence="16">
    <location>
        <begin position="19"/>
        <end position="128"/>
    </location>
</feature>
<gene>
    <name evidence="17" type="ORF">GCM10011521_25390</name>
</gene>
<evidence type="ECO:0000256" key="1">
    <source>
        <dbReference type="ARBA" id="ARBA00001920"/>
    </source>
</evidence>
<dbReference type="Gene3D" id="3.30.360.10">
    <property type="entry name" value="Dihydrodipicolinate Reductase, domain 2"/>
    <property type="match status" value="1"/>
</dbReference>
<keyword evidence="8 13" id="KW-0521">NADP</keyword>
<evidence type="ECO:0000256" key="14">
    <source>
        <dbReference type="RuleBase" id="RU004171"/>
    </source>
</evidence>
<keyword evidence="6 13" id="KW-0028">Amino-acid biosynthesis</keyword>
<dbReference type="Gene3D" id="3.40.50.720">
    <property type="entry name" value="NAD(P)-binding Rossmann-like Domain"/>
    <property type="match status" value="1"/>
</dbReference>
<evidence type="ECO:0000256" key="10">
    <source>
        <dbReference type="ARBA" id="ARBA00023167"/>
    </source>
</evidence>
<dbReference type="SUPFAM" id="SSF51735">
    <property type="entry name" value="NAD(P)-binding Rossmann-fold domains"/>
    <property type="match status" value="1"/>
</dbReference>
<dbReference type="Pfam" id="PF03447">
    <property type="entry name" value="NAD_binding_3"/>
    <property type="match status" value="1"/>
</dbReference>
<comment type="caution">
    <text evidence="17">The sequence shown here is derived from an EMBL/GenBank/DDBJ whole genome shotgun (WGS) entry which is preliminary data.</text>
</comment>
<accession>A0ABQ1HQ30</accession>
<protein>
    <recommendedName>
        <fullName evidence="5 13">Homoserine dehydrogenase</fullName>
        <shortName evidence="13">HDH</shortName>
        <ecNumber evidence="5 13">1.1.1.3</ecNumber>
    </recommendedName>
</protein>
<evidence type="ECO:0000256" key="7">
    <source>
        <dbReference type="ARBA" id="ARBA00022697"/>
    </source>
</evidence>
<evidence type="ECO:0000256" key="8">
    <source>
        <dbReference type="ARBA" id="ARBA00022857"/>
    </source>
</evidence>
<evidence type="ECO:0000259" key="16">
    <source>
        <dbReference type="Pfam" id="PF03447"/>
    </source>
</evidence>
<evidence type="ECO:0000256" key="11">
    <source>
        <dbReference type="ARBA" id="ARBA00048841"/>
    </source>
</evidence>
<dbReference type="Pfam" id="PF00742">
    <property type="entry name" value="Homoserine_dh"/>
    <property type="match status" value="1"/>
</dbReference>
<evidence type="ECO:0000256" key="5">
    <source>
        <dbReference type="ARBA" id="ARBA00013213"/>
    </source>
</evidence>
<dbReference type="PANTHER" id="PTHR43070">
    <property type="match status" value="1"/>
</dbReference>
<dbReference type="InterPro" id="IPR036291">
    <property type="entry name" value="NAD(P)-bd_dom_sf"/>
</dbReference>
<comment type="catalytic activity">
    <reaction evidence="12">
        <text>L-homoserine + NAD(+) = L-aspartate 4-semialdehyde + NADH + H(+)</text>
        <dbReference type="Rhea" id="RHEA:15757"/>
        <dbReference type="ChEBI" id="CHEBI:15378"/>
        <dbReference type="ChEBI" id="CHEBI:57476"/>
        <dbReference type="ChEBI" id="CHEBI:57540"/>
        <dbReference type="ChEBI" id="CHEBI:57945"/>
        <dbReference type="ChEBI" id="CHEBI:537519"/>
        <dbReference type="EC" id="1.1.1.3"/>
    </reaction>
    <physiologicalReaction direction="right-to-left" evidence="12">
        <dbReference type="Rhea" id="RHEA:15759"/>
    </physiologicalReaction>
</comment>
<dbReference type="SUPFAM" id="SSF55347">
    <property type="entry name" value="Glyceraldehyde-3-phosphate dehydrogenase-like, C-terminal domain"/>
    <property type="match status" value="1"/>
</dbReference>
<evidence type="ECO:0000313" key="18">
    <source>
        <dbReference type="Proteomes" id="UP000623419"/>
    </source>
</evidence>
<dbReference type="EMBL" id="BMKC01000003">
    <property type="protein sequence ID" value="GGA85852.1"/>
    <property type="molecule type" value="Genomic_DNA"/>
</dbReference>
<organism evidence="17 18">
    <name type="scientific">Arenimonas soli</name>
    <dbReference type="NCBI Taxonomy" id="2269504"/>
    <lineage>
        <taxon>Bacteria</taxon>
        <taxon>Pseudomonadati</taxon>
        <taxon>Pseudomonadota</taxon>
        <taxon>Gammaproteobacteria</taxon>
        <taxon>Lysobacterales</taxon>
        <taxon>Lysobacteraceae</taxon>
        <taxon>Arenimonas</taxon>
    </lineage>
</organism>
<comment type="cofactor">
    <cofactor evidence="1">
        <name>a metal cation</name>
        <dbReference type="ChEBI" id="CHEBI:25213"/>
    </cofactor>
</comment>